<gene>
    <name evidence="3" type="ORF">NCTC12221_01111</name>
</gene>
<keyword evidence="3" id="KW-0808">Transferase</keyword>
<organism evidence="3 4">
    <name type="scientific">Helicobacter cinaedi</name>
    <dbReference type="NCBI Taxonomy" id="213"/>
    <lineage>
        <taxon>Bacteria</taxon>
        <taxon>Pseudomonadati</taxon>
        <taxon>Campylobacterota</taxon>
        <taxon>Epsilonproteobacteria</taxon>
        <taxon>Campylobacterales</taxon>
        <taxon>Helicobacteraceae</taxon>
        <taxon>Helicobacter</taxon>
    </lineage>
</organism>
<dbReference type="InterPro" id="IPR016181">
    <property type="entry name" value="Acyl_CoA_acyltransferase"/>
</dbReference>
<dbReference type="SUPFAM" id="SSF55729">
    <property type="entry name" value="Acyl-CoA N-acyltransferases (Nat)"/>
    <property type="match status" value="1"/>
</dbReference>
<accession>A0A377JRK1</accession>
<evidence type="ECO:0000256" key="1">
    <source>
        <dbReference type="SAM" id="Phobius"/>
    </source>
</evidence>
<keyword evidence="1" id="KW-0472">Membrane</keyword>
<dbReference type="InterPro" id="IPR000182">
    <property type="entry name" value="GNAT_dom"/>
</dbReference>
<dbReference type="PANTHER" id="PTHR43415">
    <property type="entry name" value="SPERMIDINE N(1)-ACETYLTRANSFERASE"/>
    <property type="match status" value="1"/>
</dbReference>
<name>A0A377JRK1_9HELI</name>
<keyword evidence="1" id="KW-0812">Transmembrane</keyword>
<reference evidence="3 4" key="1">
    <citation type="submission" date="2018-06" db="EMBL/GenBank/DDBJ databases">
        <authorList>
            <consortium name="Pathogen Informatics"/>
            <person name="Doyle S."/>
        </authorList>
    </citation>
    <scope>NUCLEOTIDE SEQUENCE [LARGE SCALE GENOMIC DNA]</scope>
    <source>
        <strain evidence="3 4">NCTC12221</strain>
    </source>
</reference>
<dbReference type="AlphaFoldDB" id="A0A377JRK1"/>
<dbReference type="RefSeq" id="WP_309473211.1">
    <property type="nucleotide sequence ID" value="NZ_UGHZ01000001.1"/>
</dbReference>
<dbReference type="EMBL" id="UGHZ01000001">
    <property type="protein sequence ID" value="STP09665.1"/>
    <property type="molecule type" value="Genomic_DNA"/>
</dbReference>
<dbReference type="PANTHER" id="PTHR43415:SF3">
    <property type="entry name" value="GNAT-FAMILY ACETYLTRANSFERASE"/>
    <property type="match status" value="1"/>
</dbReference>
<protein>
    <submittedName>
        <fullName evidence="3">Pseudaminic acid biosynthesis N-acetyl transferase</fullName>
    </submittedName>
</protein>
<feature type="transmembrane region" description="Helical" evidence="1">
    <location>
        <begin position="6"/>
        <end position="26"/>
    </location>
</feature>
<dbReference type="GO" id="GO:0016747">
    <property type="term" value="F:acyltransferase activity, transferring groups other than amino-acyl groups"/>
    <property type="evidence" value="ECO:0007669"/>
    <property type="project" value="InterPro"/>
</dbReference>
<dbReference type="Proteomes" id="UP000255335">
    <property type="component" value="Unassembled WGS sequence"/>
</dbReference>
<feature type="domain" description="N-acetyltransferase" evidence="2">
    <location>
        <begin position="31"/>
        <end position="163"/>
    </location>
</feature>
<evidence type="ECO:0000259" key="2">
    <source>
        <dbReference type="Pfam" id="PF13302"/>
    </source>
</evidence>
<sequence length="207" mass="24454">MFDYPIVSMLFIATIAFRGCAMMAVIKGRKITLRLVEVFDAEFILSLRSNQHKARFLHSIDSEIEKQREWIVDYKKRESLGKEYYFVIEECVPLGLVRLYDFLEDSFCWGSFITIENAPFYAAIESVCCVYEFAFYGLGFTQSHFDVRKENERVVAFHQKFGASIVAEDTQNYYFHFTRQEYEKTKQKYLKFMPLDVACFVRSLKIV</sequence>
<evidence type="ECO:0000313" key="3">
    <source>
        <dbReference type="EMBL" id="STP09665.1"/>
    </source>
</evidence>
<evidence type="ECO:0000313" key="4">
    <source>
        <dbReference type="Proteomes" id="UP000255335"/>
    </source>
</evidence>
<proteinExistence type="predicted"/>
<keyword evidence="1" id="KW-1133">Transmembrane helix</keyword>
<dbReference type="Pfam" id="PF13302">
    <property type="entry name" value="Acetyltransf_3"/>
    <property type="match status" value="1"/>
</dbReference>
<dbReference type="Gene3D" id="3.40.630.30">
    <property type="match status" value="1"/>
</dbReference>